<evidence type="ECO:0000313" key="1">
    <source>
        <dbReference type="EMBL" id="KAF9646679.1"/>
    </source>
</evidence>
<evidence type="ECO:0000313" key="2">
    <source>
        <dbReference type="Proteomes" id="UP000886501"/>
    </source>
</evidence>
<name>A0ACB6ZB13_THEGA</name>
<keyword evidence="2" id="KW-1185">Reference proteome</keyword>
<comment type="caution">
    <text evidence="1">The sequence shown here is derived from an EMBL/GenBank/DDBJ whole genome shotgun (WGS) entry which is preliminary data.</text>
</comment>
<protein>
    <submittedName>
        <fullName evidence="1">Uncharacterized protein</fullName>
    </submittedName>
</protein>
<proteinExistence type="predicted"/>
<dbReference type="Proteomes" id="UP000886501">
    <property type="component" value="Unassembled WGS sequence"/>
</dbReference>
<accession>A0ACB6ZB13</accession>
<gene>
    <name evidence="1" type="ORF">BDM02DRAFT_2984602</name>
</gene>
<dbReference type="EMBL" id="MU118052">
    <property type="protein sequence ID" value="KAF9646679.1"/>
    <property type="molecule type" value="Genomic_DNA"/>
</dbReference>
<sequence length="252" mass="28186">MTVSLARGRKIFGASGSHHHRRHNISHDRGRDSDSAQTRGHRNRHRSHSTDSSSSSDSSTSSASSVRSTASEPHEIPAPRSHEPPPGGLSERRHSNEHEPWWAKNSNDWINYGPHRGFGGRGGGRGGRGWMGPTHPGWHGSCGGRGWCAPGTPGPSTVPPIPGVGGDPRCGEPWQFPSYHNQKRAWKAEKRAWKDEKRGVKYERRRMKRAMKRERRQRKREARAMGYGEQSVRGDRPWKLIISFHGARRGSG</sequence>
<organism evidence="1 2">
    <name type="scientific">Thelephora ganbajun</name>
    <name type="common">Ganba fungus</name>
    <dbReference type="NCBI Taxonomy" id="370292"/>
    <lineage>
        <taxon>Eukaryota</taxon>
        <taxon>Fungi</taxon>
        <taxon>Dikarya</taxon>
        <taxon>Basidiomycota</taxon>
        <taxon>Agaricomycotina</taxon>
        <taxon>Agaricomycetes</taxon>
        <taxon>Thelephorales</taxon>
        <taxon>Thelephoraceae</taxon>
        <taxon>Thelephora</taxon>
    </lineage>
</organism>
<reference evidence="1" key="2">
    <citation type="journal article" date="2020" name="Nat. Commun.">
        <title>Large-scale genome sequencing of mycorrhizal fungi provides insights into the early evolution of symbiotic traits.</title>
        <authorList>
            <person name="Miyauchi S."/>
            <person name="Kiss E."/>
            <person name="Kuo A."/>
            <person name="Drula E."/>
            <person name="Kohler A."/>
            <person name="Sanchez-Garcia M."/>
            <person name="Morin E."/>
            <person name="Andreopoulos B."/>
            <person name="Barry K.W."/>
            <person name="Bonito G."/>
            <person name="Buee M."/>
            <person name="Carver A."/>
            <person name="Chen C."/>
            <person name="Cichocki N."/>
            <person name="Clum A."/>
            <person name="Culley D."/>
            <person name="Crous P.W."/>
            <person name="Fauchery L."/>
            <person name="Girlanda M."/>
            <person name="Hayes R.D."/>
            <person name="Keri Z."/>
            <person name="LaButti K."/>
            <person name="Lipzen A."/>
            <person name="Lombard V."/>
            <person name="Magnuson J."/>
            <person name="Maillard F."/>
            <person name="Murat C."/>
            <person name="Nolan M."/>
            <person name="Ohm R.A."/>
            <person name="Pangilinan J."/>
            <person name="Pereira M.F."/>
            <person name="Perotto S."/>
            <person name="Peter M."/>
            <person name="Pfister S."/>
            <person name="Riley R."/>
            <person name="Sitrit Y."/>
            <person name="Stielow J.B."/>
            <person name="Szollosi G."/>
            <person name="Zifcakova L."/>
            <person name="Stursova M."/>
            <person name="Spatafora J.W."/>
            <person name="Tedersoo L."/>
            <person name="Vaario L.M."/>
            <person name="Yamada A."/>
            <person name="Yan M."/>
            <person name="Wang P."/>
            <person name="Xu J."/>
            <person name="Bruns T."/>
            <person name="Baldrian P."/>
            <person name="Vilgalys R."/>
            <person name="Dunand C."/>
            <person name="Henrissat B."/>
            <person name="Grigoriev I.V."/>
            <person name="Hibbett D."/>
            <person name="Nagy L.G."/>
            <person name="Martin F.M."/>
        </authorList>
    </citation>
    <scope>NUCLEOTIDE SEQUENCE</scope>
    <source>
        <strain evidence="1">P2</strain>
    </source>
</reference>
<reference evidence="1" key="1">
    <citation type="submission" date="2019-10" db="EMBL/GenBank/DDBJ databases">
        <authorList>
            <consortium name="DOE Joint Genome Institute"/>
            <person name="Kuo A."/>
            <person name="Miyauchi S."/>
            <person name="Kiss E."/>
            <person name="Drula E."/>
            <person name="Kohler A."/>
            <person name="Sanchez-Garcia M."/>
            <person name="Andreopoulos B."/>
            <person name="Barry K.W."/>
            <person name="Bonito G."/>
            <person name="Buee M."/>
            <person name="Carver A."/>
            <person name="Chen C."/>
            <person name="Cichocki N."/>
            <person name="Clum A."/>
            <person name="Culley D."/>
            <person name="Crous P.W."/>
            <person name="Fauchery L."/>
            <person name="Girlanda M."/>
            <person name="Hayes R."/>
            <person name="Keri Z."/>
            <person name="Labutti K."/>
            <person name="Lipzen A."/>
            <person name="Lombard V."/>
            <person name="Magnuson J."/>
            <person name="Maillard F."/>
            <person name="Morin E."/>
            <person name="Murat C."/>
            <person name="Nolan M."/>
            <person name="Ohm R."/>
            <person name="Pangilinan J."/>
            <person name="Pereira M."/>
            <person name="Perotto S."/>
            <person name="Peter M."/>
            <person name="Riley R."/>
            <person name="Sitrit Y."/>
            <person name="Stielow B."/>
            <person name="Szollosi G."/>
            <person name="Zifcakova L."/>
            <person name="Stursova M."/>
            <person name="Spatafora J.W."/>
            <person name="Tedersoo L."/>
            <person name="Vaario L.-M."/>
            <person name="Yamada A."/>
            <person name="Yan M."/>
            <person name="Wang P."/>
            <person name="Xu J."/>
            <person name="Bruns T."/>
            <person name="Baldrian P."/>
            <person name="Vilgalys R."/>
            <person name="Henrissat B."/>
            <person name="Grigoriev I.V."/>
            <person name="Hibbett D."/>
            <person name="Nagy L.G."/>
            <person name="Martin F.M."/>
        </authorList>
    </citation>
    <scope>NUCLEOTIDE SEQUENCE</scope>
    <source>
        <strain evidence="1">P2</strain>
    </source>
</reference>